<gene>
    <name evidence="4" type="ORF">PBRA_003677</name>
    <name evidence="5" type="ORF">PLBR_LOCUS1410</name>
</gene>
<dbReference type="EMBL" id="CDSF01000002">
    <property type="protein sequence ID" value="CEO94864.1"/>
    <property type="molecule type" value="Genomic_DNA"/>
</dbReference>
<dbReference type="GO" id="GO:0005634">
    <property type="term" value="C:nucleus"/>
    <property type="evidence" value="ECO:0007669"/>
    <property type="project" value="UniProtKB-SubCell"/>
</dbReference>
<proteinExistence type="predicted"/>
<evidence type="ECO:0000256" key="1">
    <source>
        <dbReference type="PROSITE-ProRule" id="PRU00108"/>
    </source>
</evidence>
<dbReference type="Proteomes" id="UP000290189">
    <property type="component" value="Unassembled WGS sequence"/>
</dbReference>
<dbReference type="PROSITE" id="PS50071">
    <property type="entry name" value="HOMEOBOX_2"/>
    <property type="match status" value="1"/>
</dbReference>
<sequence>MAVSDAQLGALEEAYRLQPYPGRTAMEQIAEDLALSIHKVRCWFNNRRARATREQQRRIAASRAKAIGEDDGRRLKSAAGEEGCVPNRTARRLSLPANLGNGPLLPLETLDANKPYRHRATDDLRCEGESKKRDSTDVLVDTVSREANLILARVNDQPNSKLRTDQCVRLLRTLVNKAETFTNYDLAKGLFILVAIARALAYGIGNLSDANQDRTRFTSFLAHRLLYAILRTSPTSMTLERRADLHQLIKFFATRVSQYVDVGNLAVLPGLFLDPWPEKGTPLRRIMQGDYASHKGLPMFREIGEVAQARLDVLISSGRLSEAANLAKYYADGGVIPGGLSPSEFFTRYVNILLDMKQFDAAVGALLQNRAICQGGRVTHWTQRLIEAGSSKHAEILLQVLSTSSSLHSRAPQLSRMV</sequence>
<dbReference type="STRING" id="37360.A0A0G4II66"/>
<dbReference type="InterPro" id="IPR001356">
    <property type="entry name" value="HD"/>
</dbReference>
<name>A0A0G4II66_PLABS</name>
<feature type="domain" description="Homeobox" evidence="3">
    <location>
        <begin position="1"/>
        <end position="54"/>
    </location>
</feature>
<dbReference type="Proteomes" id="UP000039324">
    <property type="component" value="Unassembled WGS sequence"/>
</dbReference>
<geneLocation type="mitochondrion" evidence="5"/>
<reference evidence="4 6" key="1">
    <citation type="submission" date="2015-02" db="EMBL/GenBank/DDBJ databases">
        <authorList>
            <person name="Chooi Y.-H."/>
        </authorList>
    </citation>
    <scope>NUCLEOTIDE SEQUENCE [LARGE SCALE GENOMIC DNA]</scope>
    <source>
        <strain evidence="4">E3</strain>
    </source>
</reference>
<accession>A0A0G4II66</accession>
<keyword evidence="1 2" id="KW-0238">DNA-binding</keyword>
<keyword evidence="1 2" id="KW-0539">Nucleus</keyword>
<evidence type="ECO:0000313" key="7">
    <source>
        <dbReference type="Proteomes" id="UP000290189"/>
    </source>
</evidence>
<dbReference type="GO" id="GO:0003677">
    <property type="term" value="F:DNA binding"/>
    <property type="evidence" value="ECO:0007669"/>
    <property type="project" value="UniProtKB-UniRule"/>
</dbReference>
<feature type="DNA-binding region" description="Homeobox" evidence="1">
    <location>
        <begin position="3"/>
        <end position="55"/>
    </location>
</feature>
<evidence type="ECO:0000313" key="4">
    <source>
        <dbReference type="EMBL" id="CEO94864.1"/>
    </source>
</evidence>
<organism evidence="4 6">
    <name type="scientific">Plasmodiophora brassicae</name>
    <name type="common">Clubroot disease agent</name>
    <dbReference type="NCBI Taxonomy" id="37360"/>
    <lineage>
        <taxon>Eukaryota</taxon>
        <taxon>Sar</taxon>
        <taxon>Rhizaria</taxon>
        <taxon>Endomyxa</taxon>
        <taxon>Phytomyxea</taxon>
        <taxon>Plasmodiophorida</taxon>
        <taxon>Plasmodiophoridae</taxon>
        <taxon>Plasmodiophora</taxon>
    </lineage>
</organism>
<dbReference type="CDD" id="cd00086">
    <property type="entry name" value="homeodomain"/>
    <property type="match status" value="1"/>
</dbReference>
<dbReference type="SMART" id="SM00389">
    <property type="entry name" value="HOX"/>
    <property type="match status" value="1"/>
</dbReference>
<protein>
    <recommendedName>
        <fullName evidence="3">Homeobox domain-containing protein</fullName>
    </recommendedName>
</protein>
<evidence type="ECO:0000313" key="5">
    <source>
        <dbReference type="EMBL" id="SPQ94195.1"/>
    </source>
</evidence>
<keyword evidence="6" id="KW-1185">Reference proteome</keyword>
<reference evidence="5 7" key="2">
    <citation type="submission" date="2018-03" db="EMBL/GenBank/DDBJ databases">
        <authorList>
            <person name="Fogelqvist J."/>
        </authorList>
    </citation>
    <scope>NUCLEOTIDE SEQUENCE [LARGE SCALE GENOMIC DNA]</scope>
</reference>
<evidence type="ECO:0000256" key="2">
    <source>
        <dbReference type="RuleBase" id="RU000682"/>
    </source>
</evidence>
<dbReference type="Pfam" id="PF00046">
    <property type="entry name" value="Homeodomain"/>
    <property type="match status" value="1"/>
</dbReference>
<dbReference type="EMBL" id="OVEO01000002">
    <property type="protein sequence ID" value="SPQ94195.1"/>
    <property type="molecule type" value="Genomic_DNA"/>
</dbReference>
<evidence type="ECO:0000313" key="6">
    <source>
        <dbReference type="Proteomes" id="UP000039324"/>
    </source>
</evidence>
<dbReference type="SUPFAM" id="SSF46689">
    <property type="entry name" value="Homeodomain-like"/>
    <property type="match status" value="1"/>
</dbReference>
<dbReference type="InterPro" id="IPR009057">
    <property type="entry name" value="Homeodomain-like_sf"/>
</dbReference>
<comment type="subcellular location">
    <subcellularLocation>
        <location evidence="1 2">Nucleus</location>
    </subcellularLocation>
</comment>
<evidence type="ECO:0000259" key="3">
    <source>
        <dbReference type="PROSITE" id="PS50071"/>
    </source>
</evidence>
<keyword evidence="5" id="KW-0496">Mitochondrion</keyword>
<keyword evidence="1 2" id="KW-0371">Homeobox</keyword>
<dbReference type="Gene3D" id="1.10.10.60">
    <property type="entry name" value="Homeodomain-like"/>
    <property type="match status" value="1"/>
</dbReference>
<dbReference type="AlphaFoldDB" id="A0A0G4II66"/>